<evidence type="ECO:0000256" key="11">
    <source>
        <dbReference type="ARBA" id="ARBA00023012"/>
    </source>
</evidence>
<dbReference type="PANTHER" id="PTHR43065">
    <property type="entry name" value="SENSOR HISTIDINE KINASE"/>
    <property type="match status" value="1"/>
</dbReference>
<feature type="transmembrane region" description="Helical" evidence="15">
    <location>
        <begin position="97"/>
        <end position="119"/>
    </location>
</feature>
<evidence type="ECO:0000256" key="1">
    <source>
        <dbReference type="ARBA" id="ARBA00000085"/>
    </source>
</evidence>
<evidence type="ECO:0000256" key="14">
    <source>
        <dbReference type="SAM" id="MobiDB-lite"/>
    </source>
</evidence>
<feature type="transmembrane region" description="Helical" evidence="15">
    <location>
        <begin position="54"/>
        <end position="77"/>
    </location>
</feature>
<dbReference type="Pfam" id="PF02518">
    <property type="entry name" value="HATPase_c"/>
    <property type="match status" value="1"/>
</dbReference>
<keyword evidence="5 13" id="KW-0808">Transferase</keyword>
<dbReference type="InterPro" id="IPR003594">
    <property type="entry name" value="HATPase_dom"/>
</dbReference>
<keyword evidence="4" id="KW-0597">Phosphoprotein</keyword>
<comment type="catalytic activity">
    <reaction evidence="1 13">
        <text>ATP + protein L-histidine = ADP + protein N-phospho-L-histidine.</text>
        <dbReference type="EC" id="2.7.13.3"/>
    </reaction>
</comment>
<dbReference type="Gene3D" id="3.30.450.20">
    <property type="entry name" value="PAS domain"/>
    <property type="match status" value="1"/>
</dbReference>
<dbReference type="InterPro" id="IPR005467">
    <property type="entry name" value="His_kinase_dom"/>
</dbReference>
<evidence type="ECO:0000256" key="6">
    <source>
        <dbReference type="ARBA" id="ARBA00022692"/>
    </source>
</evidence>
<evidence type="ECO:0000256" key="7">
    <source>
        <dbReference type="ARBA" id="ARBA00022741"/>
    </source>
</evidence>
<protein>
    <recommendedName>
        <fullName evidence="13">Nitrogen regulation protein</fullName>
        <ecNumber evidence="13">2.7.13.3</ecNumber>
    </recommendedName>
</protein>
<keyword evidence="7 13" id="KW-0547">Nucleotide-binding</keyword>
<keyword evidence="13" id="KW-0535">Nitrogen fixation</keyword>
<dbReference type="Pfam" id="PF00989">
    <property type="entry name" value="PAS"/>
    <property type="match status" value="1"/>
</dbReference>
<gene>
    <name evidence="18" type="ORF">P2G67_09350</name>
</gene>
<dbReference type="Gene3D" id="1.10.287.130">
    <property type="match status" value="1"/>
</dbReference>
<accession>A0ABT5YMU7</accession>
<dbReference type="Pfam" id="PF00672">
    <property type="entry name" value="HAMP"/>
    <property type="match status" value="1"/>
</dbReference>
<evidence type="ECO:0000256" key="4">
    <source>
        <dbReference type="ARBA" id="ARBA00022553"/>
    </source>
</evidence>
<feature type="domain" description="HAMP" evidence="17">
    <location>
        <begin position="319"/>
        <end position="372"/>
    </location>
</feature>
<evidence type="ECO:0000256" key="15">
    <source>
        <dbReference type="SAM" id="Phobius"/>
    </source>
</evidence>
<comment type="caution">
    <text evidence="18">The sequence shown here is derived from an EMBL/GenBank/DDBJ whole genome shotgun (WGS) entry which is preliminary data.</text>
</comment>
<keyword evidence="12 13" id="KW-0472">Membrane</keyword>
<keyword evidence="3 13" id="KW-1003">Cell membrane</keyword>
<dbReference type="PROSITE" id="PS50885">
    <property type="entry name" value="HAMP"/>
    <property type="match status" value="1"/>
</dbReference>
<evidence type="ECO:0000256" key="9">
    <source>
        <dbReference type="ARBA" id="ARBA00022840"/>
    </source>
</evidence>
<keyword evidence="19" id="KW-1185">Reference proteome</keyword>
<keyword evidence="6 13" id="KW-0812">Transmembrane</keyword>
<dbReference type="PIRSF" id="PIRSF037532">
    <property type="entry name" value="STHK_NtrY"/>
    <property type="match status" value="1"/>
</dbReference>
<keyword evidence="10 15" id="KW-1133">Transmembrane helix</keyword>
<dbReference type="InterPro" id="IPR036097">
    <property type="entry name" value="HisK_dim/P_sf"/>
</dbReference>
<evidence type="ECO:0000259" key="17">
    <source>
        <dbReference type="PROSITE" id="PS50885"/>
    </source>
</evidence>
<dbReference type="SMART" id="SM00091">
    <property type="entry name" value="PAS"/>
    <property type="match status" value="1"/>
</dbReference>
<dbReference type="PRINTS" id="PR00344">
    <property type="entry name" value="BCTRLSENSOR"/>
</dbReference>
<dbReference type="SMART" id="SM00388">
    <property type="entry name" value="HisKA"/>
    <property type="match status" value="1"/>
</dbReference>
<dbReference type="Proteomes" id="UP001215503">
    <property type="component" value="Unassembled WGS sequence"/>
</dbReference>
<reference evidence="18 19" key="1">
    <citation type="submission" date="2023-03" db="EMBL/GenBank/DDBJ databases">
        <title>Fodinicurvata sp. CAU 1616 isolated from sea sendiment.</title>
        <authorList>
            <person name="Kim W."/>
        </authorList>
    </citation>
    <scope>NUCLEOTIDE SEQUENCE [LARGE SCALE GENOMIC DNA]</scope>
    <source>
        <strain evidence="18 19">CAU 1616</strain>
    </source>
</reference>
<evidence type="ECO:0000259" key="16">
    <source>
        <dbReference type="PROSITE" id="PS50109"/>
    </source>
</evidence>
<evidence type="ECO:0000313" key="19">
    <source>
        <dbReference type="Proteomes" id="UP001215503"/>
    </source>
</evidence>
<feature type="transmembrane region" description="Helical" evidence="15">
    <location>
        <begin position="21"/>
        <end position="42"/>
    </location>
</feature>
<feature type="region of interest" description="Disordered" evidence="14">
    <location>
        <begin position="734"/>
        <end position="754"/>
    </location>
</feature>
<dbReference type="SUPFAM" id="SSF55874">
    <property type="entry name" value="ATPase domain of HSP90 chaperone/DNA topoisomerase II/histidine kinase"/>
    <property type="match status" value="1"/>
</dbReference>
<sequence>MSAVHSSSSIRPSRWERLGRPLAIVLLVAAMVTGGATFLAMTGRLPWAQGPRSIFALLVLDLVLLVCFGALITRRLLRLWAERRRDAAGARLHTRLVGLFALVSVLPSFFIALLAVLLFDFGLQSWFSDRVSTAIKESLAVAEAYEQEHRRTINADILAVANGLSRSGRLLTVDPNQFARVLGNQAALRGLTEAVVFQRSGRVIARVGLGSLLDVRPDLPEAALDRAERGSVVVLSGDYGDRLRALIKLDIYVDTYLLVGRVIDPRVVGHMERTSAAVQVYEEIEGERTGLIITFALIFFLVAVLLLLAASWVGLAFADRLSQPIARLVTAAERVGSGDLHVRVHGIDPGDEIGTLGLTFNRMTSDLERQQDELLEANRQIEARRRFIETVLAGVSAGVIGLNEERRVTLVNRSACELLSLEESQLKGRRIGNLSRDLRNLLDTAQRRPGRAHERQITLSRRDGYNRTFLVRVLAEAGEGGLLGFVLTFDDVTELLSAQRKAAWADVARRIAHEIKNPLTPIQLSAERLKRRYLKQIESDREVFEACTDTIVRQVGDIGRMVDEFSSFARMPTPVMARQDLGHLVAQSVELQAGAARQGISFEYEPPDTPVYLQVDSGQIRQALTNLLQNAADSIEARQQIQEQNGETPDPGLVEVRLHCLPEGVEVEIEDNGRGLPAHERERLTEPYMTTREKGTGLGLAIVKKIMEDHGGTLVLSDRHVGKGARVVLQFLRTPGTEEADESDTAADQQEATG</sequence>
<dbReference type="InterPro" id="IPR000014">
    <property type="entry name" value="PAS"/>
</dbReference>
<dbReference type="EMBL" id="JARHUD010000005">
    <property type="protein sequence ID" value="MDF2096179.1"/>
    <property type="molecule type" value="Genomic_DNA"/>
</dbReference>
<dbReference type="InterPro" id="IPR004358">
    <property type="entry name" value="Sig_transdc_His_kin-like_C"/>
</dbReference>
<dbReference type="NCBIfam" id="TIGR00229">
    <property type="entry name" value="sensory_box"/>
    <property type="match status" value="1"/>
</dbReference>
<evidence type="ECO:0000256" key="13">
    <source>
        <dbReference type="PIRNR" id="PIRNR037532"/>
    </source>
</evidence>
<dbReference type="Pfam" id="PF00512">
    <property type="entry name" value="HisKA"/>
    <property type="match status" value="1"/>
</dbReference>
<dbReference type="SMART" id="SM00304">
    <property type="entry name" value="HAMP"/>
    <property type="match status" value="1"/>
</dbReference>
<dbReference type="CDD" id="cd06225">
    <property type="entry name" value="HAMP"/>
    <property type="match status" value="1"/>
</dbReference>
<dbReference type="EC" id="2.7.13.3" evidence="13"/>
<name>A0ABT5YMU7_9PROT</name>
<keyword evidence="11 13" id="KW-0902">Two-component regulatory system</keyword>
<evidence type="ECO:0000256" key="8">
    <source>
        <dbReference type="ARBA" id="ARBA00022777"/>
    </source>
</evidence>
<dbReference type="SUPFAM" id="SSF55785">
    <property type="entry name" value="PYP-like sensor domain (PAS domain)"/>
    <property type="match status" value="1"/>
</dbReference>
<dbReference type="SMART" id="SM00387">
    <property type="entry name" value="HATPase_c"/>
    <property type="match status" value="1"/>
</dbReference>
<dbReference type="CDD" id="cd00082">
    <property type="entry name" value="HisKA"/>
    <property type="match status" value="1"/>
</dbReference>
<dbReference type="PANTHER" id="PTHR43065:SF10">
    <property type="entry name" value="PEROXIDE STRESS-ACTIVATED HISTIDINE KINASE MAK3"/>
    <property type="match status" value="1"/>
</dbReference>
<dbReference type="Gene3D" id="6.10.340.10">
    <property type="match status" value="1"/>
</dbReference>
<feature type="transmembrane region" description="Helical" evidence="15">
    <location>
        <begin position="291"/>
        <end position="318"/>
    </location>
</feature>
<keyword evidence="9 13" id="KW-0067">ATP-binding</keyword>
<dbReference type="GO" id="GO:0016301">
    <property type="term" value="F:kinase activity"/>
    <property type="evidence" value="ECO:0007669"/>
    <property type="project" value="UniProtKB-KW"/>
</dbReference>
<dbReference type="SUPFAM" id="SSF47384">
    <property type="entry name" value="Homodimeric domain of signal transducing histidine kinase"/>
    <property type="match status" value="1"/>
</dbReference>
<evidence type="ECO:0000256" key="3">
    <source>
        <dbReference type="ARBA" id="ARBA00022475"/>
    </source>
</evidence>
<proteinExistence type="predicted"/>
<dbReference type="InterPro" id="IPR003660">
    <property type="entry name" value="HAMP_dom"/>
</dbReference>
<dbReference type="Pfam" id="PF19312">
    <property type="entry name" value="NtrY_N"/>
    <property type="match status" value="1"/>
</dbReference>
<dbReference type="Gene3D" id="3.30.565.10">
    <property type="entry name" value="Histidine kinase-like ATPase, C-terminal domain"/>
    <property type="match status" value="1"/>
</dbReference>
<dbReference type="SUPFAM" id="SSF158472">
    <property type="entry name" value="HAMP domain-like"/>
    <property type="match status" value="1"/>
</dbReference>
<evidence type="ECO:0000256" key="5">
    <source>
        <dbReference type="ARBA" id="ARBA00022679"/>
    </source>
</evidence>
<keyword evidence="8 13" id="KW-0418">Kinase</keyword>
<organism evidence="18 19">
    <name type="scientific">Aquibaculum arenosum</name>
    <dbReference type="NCBI Taxonomy" id="3032591"/>
    <lineage>
        <taxon>Bacteria</taxon>
        <taxon>Pseudomonadati</taxon>
        <taxon>Pseudomonadota</taxon>
        <taxon>Alphaproteobacteria</taxon>
        <taxon>Rhodospirillales</taxon>
        <taxon>Rhodovibrionaceae</taxon>
        <taxon>Aquibaculum</taxon>
    </lineage>
</organism>
<dbReference type="CDD" id="cd00130">
    <property type="entry name" value="PAS"/>
    <property type="match status" value="1"/>
</dbReference>
<dbReference type="InterPro" id="IPR013767">
    <property type="entry name" value="PAS_fold"/>
</dbReference>
<dbReference type="PROSITE" id="PS50109">
    <property type="entry name" value="HIS_KIN"/>
    <property type="match status" value="1"/>
</dbReference>
<dbReference type="InterPro" id="IPR017232">
    <property type="entry name" value="NtrY"/>
</dbReference>
<dbReference type="InterPro" id="IPR003661">
    <property type="entry name" value="HisK_dim/P_dom"/>
</dbReference>
<comment type="subcellular location">
    <subcellularLocation>
        <location evidence="2 13">Cell membrane</location>
        <topology evidence="2 13">Multi-pass membrane protein</topology>
    </subcellularLocation>
</comment>
<evidence type="ECO:0000256" key="10">
    <source>
        <dbReference type="ARBA" id="ARBA00022989"/>
    </source>
</evidence>
<evidence type="ECO:0000313" key="18">
    <source>
        <dbReference type="EMBL" id="MDF2096179.1"/>
    </source>
</evidence>
<evidence type="ECO:0000256" key="12">
    <source>
        <dbReference type="ARBA" id="ARBA00023136"/>
    </source>
</evidence>
<evidence type="ECO:0000256" key="2">
    <source>
        <dbReference type="ARBA" id="ARBA00004651"/>
    </source>
</evidence>
<dbReference type="InterPro" id="IPR035965">
    <property type="entry name" value="PAS-like_dom_sf"/>
</dbReference>
<feature type="domain" description="Histidine kinase" evidence="16">
    <location>
        <begin position="510"/>
        <end position="735"/>
    </location>
</feature>
<dbReference type="InterPro" id="IPR045671">
    <property type="entry name" value="NtrY-like_N"/>
</dbReference>
<dbReference type="InterPro" id="IPR036890">
    <property type="entry name" value="HATPase_C_sf"/>
</dbReference>
<dbReference type="RefSeq" id="WP_275822348.1">
    <property type="nucleotide sequence ID" value="NZ_JARHUD010000005.1"/>
</dbReference>